<gene>
    <name evidence="2" type="ORF">BDP27DRAFT_1389807</name>
</gene>
<dbReference type="Proteomes" id="UP000772434">
    <property type="component" value="Unassembled WGS sequence"/>
</dbReference>
<dbReference type="AlphaFoldDB" id="A0A9P5Q654"/>
<dbReference type="SMART" id="SM00558">
    <property type="entry name" value="JmjC"/>
    <property type="match status" value="1"/>
</dbReference>
<dbReference type="PANTHER" id="PTHR12461">
    <property type="entry name" value="HYPOXIA-INDUCIBLE FACTOR 1 ALPHA INHIBITOR-RELATED"/>
    <property type="match status" value="1"/>
</dbReference>
<organism evidence="2 3">
    <name type="scientific">Rhodocollybia butyracea</name>
    <dbReference type="NCBI Taxonomy" id="206335"/>
    <lineage>
        <taxon>Eukaryota</taxon>
        <taxon>Fungi</taxon>
        <taxon>Dikarya</taxon>
        <taxon>Basidiomycota</taxon>
        <taxon>Agaricomycotina</taxon>
        <taxon>Agaricomycetes</taxon>
        <taxon>Agaricomycetidae</taxon>
        <taxon>Agaricales</taxon>
        <taxon>Marasmiineae</taxon>
        <taxon>Omphalotaceae</taxon>
        <taxon>Rhodocollybia</taxon>
    </lineage>
</organism>
<evidence type="ECO:0000313" key="2">
    <source>
        <dbReference type="EMBL" id="KAF9075806.1"/>
    </source>
</evidence>
<dbReference type="Pfam" id="PF13621">
    <property type="entry name" value="Cupin_8"/>
    <property type="match status" value="1"/>
</dbReference>
<evidence type="ECO:0000313" key="3">
    <source>
        <dbReference type="Proteomes" id="UP000772434"/>
    </source>
</evidence>
<dbReference type="PANTHER" id="PTHR12461:SF99">
    <property type="entry name" value="BIFUNCTIONAL PEPTIDASE AND (3S)-LYSYL HYDROXYLASE JMJD7"/>
    <property type="match status" value="1"/>
</dbReference>
<dbReference type="OrthoDB" id="424465at2759"/>
<accession>A0A9P5Q654</accession>
<dbReference type="SUPFAM" id="SSF51197">
    <property type="entry name" value="Clavaminate synthase-like"/>
    <property type="match status" value="1"/>
</dbReference>
<name>A0A9P5Q654_9AGAR</name>
<dbReference type="PROSITE" id="PS51184">
    <property type="entry name" value="JMJC"/>
    <property type="match status" value="1"/>
</dbReference>
<protein>
    <submittedName>
        <fullName evidence="2">Clavaminate synthase-like protein</fullName>
    </submittedName>
</protein>
<reference evidence="2" key="1">
    <citation type="submission" date="2020-11" db="EMBL/GenBank/DDBJ databases">
        <authorList>
            <consortium name="DOE Joint Genome Institute"/>
            <person name="Ahrendt S."/>
            <person name="Riley R."/>
            <person name="Andreopoulos W."/>
            <person name="Labutti K."/>
            <person name="Pangilinan J."/>
            <person name="Ruiz-Duenas F.J."/>
            <person name="Barrasa J.M."/>
            <person name="Sanchez-Garcia M."/>
            <person name="Camarero S."/>
            <person name="Miyauchi S."/>
            <person name="Serrano A."/>
            <person name="Linde D."/>
            <person name="Babiker R."/>
            <person name="Drula E."/>
            <person name="Ayuso-Fernandez I."/>
            <person name="Pacheco R."/>
            <person name="Padilla G."/>
            <person name="Ferreira P."/>
            <person name="Barriuso J."/>
            <person name="Kellner H."/>
            <person name="Castanera R."/>
            <person name="Alfaro M."/>
            <person name="Ramirez L."/>
            <person name="Pisabarro A.G."/>
            <person name="Kuo A."/>
            <person name="Tritt A."/>
            <person name="Lipzen A."/>
            <person name="He G."/>
            <person name="Yan M."/>
            <person name="Ng V."/>
            <person name="Cullen D."/>
            <person name="Martin F."/>
            <person name="Rosso M.-N."/>
            <person name="Henrissat B."/>
            <person name="Hibbett D."/>
            <person name="Martinez A.T."/>
            <person name="Grigoriev I.V."/>
        </authorList>
    </citation>
    <scope>NUCLEOTIDE SEQUENCE</scope>
    <source>
        <strain evidence="2">AH 40177</strain>
    </source>
</reference>
<dbReference type="EMBL" id="JADNRY010000008">
    <property type="protein sequence ID" value="KAF9075806.1"/>
    <property type="molecule type" value="Genomic_DNA"/>
</dbReference>
<proteinExistence type="predicted"/>
<sequence>MTCSPSLEWLSREYHDLNGNHIEVLETPPTALEFARSVKISRPIVIKTSAREWSNDFLISEMGSRLISVAATPNGRADAVTRGPDGKLYFVEPAVEKITMESLLANLSAEAMPDLSDAGTYYLQSQNGNVYSTRFFEGQDDPSEFEALRLYIPSEVKWCTEALDRAPDAVNLWIGDGSSVSSIHSDPYENIYTVVRGQKHFLLLPPTDGYCLHERFYPHATYARKPHDSELIVQPSSKDTPPVRWASLLQGRLPPEAHPIHVTLSENETLYIPVGWYHQVEQAGITIAINWWYDTEMRGMNWVMLSYLRAIKEVPNTDEHEENEGMDKIRRNPLS</sequence>
<feature type="domain" description="JmjC" evidence="1">
    <location>
        <begin position="141"/>
        <end position="308"/>
    </location>
</feature>
<comment type="caution">
    <text evidence="2">The sequence shown here is derived from an EMBL/GenBank/DDBJ whole genome shotgun (WGS) entry which is preliminary data.</text>
</comment>
<dbReference type="InterPro" id="IPR041667">
    <property type="entry name" value="Cupin_8"/>
</dbReference>
<dbReference type="InterPro" id="IPR014710">
    <property type="entry name" value="RmlC-like_jellyroll"/>
</dbReference>
<dbReference type="Gene3D" id="2.60.120.10">
    <property type="entry name" value="Jelly Rolls"/>
    <property type="match status" value="1"/>
</dbReference>
<keyword evidence="3" id="KW-1185">Reference proteome</keyword>
<dbReference type="InterPro" id="IPR003347">
    <property type="entry name" value="JmjC_dom"/>
</dbReference>
<evidence type="ECO:0000259" key="1">
    <source>
        <dbReference type="PROSITE" id="PS51184"/>
    </source>
</evidence>